<sequence length="702" mass="78596">MTRPRPPHLVPLALAITLALPYAVLGDSNHTRLGQGQGDFGGVGLMQTPSARMTPLGSFAFSMSRTEPYRRYSVFFQPTEWLETGFRYVEVENRRYLAATGDRNNLDKGIDIKLRLREESRHWPQIAVGARDIGGTGLFAGEYLVANKRWHDVDVTLGIGWGYLGNQEDFTNPLARLNERFQDRSGFSSGGDGGSVNLGSLFSGRSALFGGIEYQTPWEPLVLQVELEGNDYQHEPQRNHQEQSSRLNYGARLRLTDNIELRAGWQRGNTAMLGISLSTNLATLSQAKRDPSPVALEPAPANHSADWPALQRALDENAGIAVYRLRQNGTNVTVEGEPNRYRALAESEQRAGRLLHNHLGSEVKTFRFRWHERGMALRESVHDRAAMVAAATSSADFTQHHHGIYAHGALRPAEGKVLHETTPRGLTYSLQPQLEQNFGGPDGYLYRLSASLDGEYRLGANDWLTATLSYTLDDNLDKYRYIGPSDLPRVRTHIGDYLAETDIGISTLQYTHTSRLGNDWYAMGYGGLLETMFAGAGGELLYRPFNSDVALGLDINWVRQREFDQRFDLRDYSTWTGHVTGYWQTDYEDVLAKVSVGRYLAGDLGLTFDVSREFDSGIRLGGWATFTDAGDAFGEGSFDKGIYLSLPLDAFFVHSTRQRAQVAWSPLTRDGGARLARRATLYDLTEERSMGRYWEDHANTMR</sequence>
<organism evidence="1 2">
    <name type="scientific">Billgrantia pellis</name>
    <dbReference type="NCBI Taxonomy" id="2606936"/>
    <lineage>
        <taxon>Bacteria</taxon>
        <taxon>Pseudomonadati</taxon>
        <taxon>Pseudomonadota</taxon>
        <taxon>Gammaproteobacteria</taxon>
        <taxon>Oceanospirillales</taxon>
        <taxon>Halomonadaceae</taxon>
        <taxon>Billgrantia</taxon>
    </lineage>
</organism>
<name>A0A7V7KJW2_9GAMM</name>
<keyword evidence="2" id="KW-1185">Reference proteome</keyword>
<dbReference type="Pfam" id="PF06082">
    <property type="entry name" value="YjbH"/>
    <property type="match status" value="1"/>
</dbReference>
<evidence type="ECO:0000313" key="2">
    <source>
        <dbReference type="Proteomes" id="UP000486760"/>
    </source>
</evidence>
<reference evidence="1 2" key="1">
    <citation type="submission" date="2019-08" db="EMBL/GenBank/DDBJ databases">
        <title>Bioinformatics analysis of the strain L3 and L5.</title>
        <authorList>
            <person name="Li X."/>
        </authorList>
    </citation>
    <scope>NUCLEOTIDE SEQUENCE [LARGE SCALE GENOMIC DNA]</scope>
    <source>
        <strain evidence="1 2">L5</strain>
    </source>
</reference>
<dbReference type="Proteomes" id="UP000486760">
    <property type="component" value="Unassembled WGS sequence"/>
</dbReference>
<comment type="caution">
    <text evidence="1">The sequence shown here is derived from an EMBL/GenBank/DDBJ whole genome shotgun (WGS) entry which is preliminary data.</text>
</comment>
<dbReference type="EMBL" id="VTPY01000001">
    <property type="protein sequence ID" value="KAA0014676.1"/>
    <property type="molecule type" value="Genomic_DNA"/>
</dbReference>
<dbReference type="AlphaFoldDB" id="A0A7V7KJW2"/>
<dbReference type="RefSeq" id="WP_149326883.1">
    <property type="nucleotide sequence ID" value="NZ_VTPY01000001.1"/>
</dbReference>
<gene>
    <name evidence="1" type="ORF">F0A17_03275</name>
</gene>
<proteinExistence type="predicted"/>
<protein>
    <submittedName>
        <fullName evidence="1">YjbH domain-containing protein</fullName>
    </submittedName>
</protein>
<accession>A0A7V7KJW2</accession>
<evidence type="ECO:0000313" key="1">
    <source>
        <dbReference type="EMBL" id="KAA0014676.1"/>
    </source>
</evidence>
<dbReference type="InterPro" id="IPR010344">
    <property type="entry name" value="YbjH"/>
</dbReference>